<dbReference type="AlphaFoldDB" id="Q1K0R6"/>
<accession>Q1K0R6</accession>
<reference evidence="5" key="1">
    <citation type="submission" date="2006-05" db="EMBL/GenBank/DDBJ databases">
        <title>Annotation of the draft genome assembly of Desulfuromonas acetoxidans DSM 684.</title>
        <authorList>
            <consortium name="US DOE Joint Genome Institute (JGI-ORNL)"/>
            <person name="Larimer F."/>
            <person name="Land M."/>
            <person name="Hauser L."/>
        </authorList>
    </citation>
    <scope>NUCLEOTIDE SEQUENCE [LARGE SCALE GENOMIC DNA]</scope>
    <source>
        <strain evidence="5">DSM 684</strain>
    </source>
</reference>
<keyword evidence="2 3" id="KW-0808">Transferase</keyword>
<reference evidence="5" key="2">
    <citation type="submission" date="2006-05" db="EMBL/GenBank/DDBJ databases">
        <title>Sequencing of the draft genome and assembly of Desulfuromonas acetoxidans DSM 684.</title>
        <authorList>
            <consortium name="US DOE Joint Genome Institute (JGI-PGF)"/>
            <person name="Copeland A."/>
            <person name="Lucas S."/>
            <person name="Lapidus A."/>
            <person name="Barry K."/>
            <person name="Detter J.C."/>
            <person name="Glavina del Rio T."/>
            <person name="Hammon N."/>
            <person name="Israni S."/>
            <person name="Dalin E."/>
            <person name="Tice H."/>
            <person name="Bruce D."/>
            <person name="Pitluck S."/>
            <person name="Richardson P."/>
        </authorList>
    </citation>
    <scope>NUCLEOTIDE SEQUENCE [LARGE SCALE GENOMIC DNA]</scope>
    <source>
        <strain evidence="5">DSM 684</strain>
    </source>
</reference>
<dbReference type="Gene3D" id="3.40.47.10">
    <property type="match status" value="1"/>
</dbReference>
<dbReference type="CDD" id="cd00834">
    <property type="entry name" value="KAS_I_II"/>
    <property type="match status" value="1"/>
</dbReference>
<keyword evidence="6" id="KW-1185">Reference proteome</keyword>
<gene>
    <name evidence="5" type="ORF">Dace_2174</name>
</gene>
<sequence length="395" mass="41539">MANRIAVTGIGCLSAAGNTLEQAMASMLGGERHGGDPLRFTTTHADVYPVFSIADDFEQVSQRDMLRTSRLGLAAAGQAVTQSGWSLEALRGLRVGVCMGTTVGSAMNNEPFYAGYRDGASPEMTPINRFLGSNPAAVISRHFGFNGPTQTIVNACSSGTDAIGLASAWIQCGLCDVVLAGGADELCRTTYNGFASLQISSTRLCRPFDAERSGLNLGEGAGVLVLESDASARHRQVPAQGYILGYGSGTDGWHLTAPHPEGRGLKQALAEALRVSRVQPKQLGFVNTHGTGTKDNDRVESLVLRDCLKGLPFHSTKGYTGHTLGAAGAIEAAFVLGFLQRRKIPASAGFTTMDDELATVPVTQVHEFDSSLALSESLAFGGNNAVLVFERGEVV</sequence>
<dbReference type="InterPro" id="IPR020841">
    <property type="entry name" value="PKS_Beta-ketoAc_synthase_dom"/>
</dbReference>
<dbReference type="GO" id="GO:0004315">
    <property type="term" value="F:3-oxoacyl-[acyl-carrier-protein] synthase activity"/>
    <property type="evidence" value="ECO:0007669"/>
    <property type="project" value="InterPro"/>
</dbReference>
<proteinExistence type="inferred from homology"/>
<dbReference type="Pfam" id="PF00109">
    <property type="entry name" value="ketoacyl-synt"/>
    <property type="match status" value="1"/>
</dbReference>
<dbReference type="InterPro" id="IPR016039">
    <property type="entry name" value="Thiolase-like"/>
</dbReference>
<comment type="similarity">
    <text evidence="1 3">Belongs to the thiolase-like superfamily. Beta-ketoacyl-ACP synthases family.</text>
</comment>
<dbReference type="EMBL" id="AAEW02000007">
    <property type="protein sequence ID" value="EAT15875.1"/>
    <property type="molecule type" value="Genomic_DNA"/>
</dbReference>
<feature type="domain" description="Ketosynthase family 3 (KS3)" evidence="4">
    <location>
        <begin position="1"/>
        <end position="391"/>
    </location>
</feature>
<dbReference type="PANTHER" id="PTHR11712">
    <property type="entry name" value="POLYKETIDE SYNTHASE-RELATED"/>
    <property type="match status" value="1"/>
</dbReference>
<dbReference type="InterPro" id="IPR018201">
    <property type="entry name" value="Ketoacyl_synth_AS"/>
</dbReference>
<evidence type="ECO:0000313" key="5">
    <source>
        <dbReference type="EMBL" id="EAT15875.1"/>
    </source>
</evidence>
<protein>
    <submittedName>
        <fullName evidence="5">Beta-ketoacyl synthase</fullName>
    </submittedName>
</protein>
<dbReference type="SUPFAM" id="SSF53901">
    <property type="entry name" value="Thiolase-like"/>
    <property type="match status" value="1"/>
</dbReference>
<comment type="caution">
    <text evidence="5">The sequence shown here is derived from an EMBL/GenBank/DDBJ whole genome shotgun (WGS) entry which is preliminary data.</text>
</comment>
<dbReference type="InterPro" id="IPR000794">
    <property type="entry name" value="Beta-ketoacyl_synthase"/>
</dbReference>
<name>Q1K0R6_DESA6</name>
<dbReference type="GO" id="GO:0005829">
    <property type="term" value="C:cytosol"/>
    <property type="evidence" value="ECO:0007669"/>
    <property type="project" value="TreeGrafter"/>
</dbReference>
<dbReference type="Pfam" id="PF02801">
    <property type="entry name" value="Ketoacyl-synt_C"/>
    <property type="match status" value="1"/>
</dbReference>
<dbReference type="OrthoDB" id="9808669at2"/>
<evidence type="ECO:0000259" key="4">
    <source>
        <dbReference type="PROSITE" id="PS52004"/>
    </source>
</evidence>
<dbReference type="InterPro" id="IPR014030">
    <property type="entry name" value="Ketoacyl_synth_N"/>
</dbReference>
<dbReference type="PANTHER" id="PTHR11712:SF320">
    <property type="entry name" value="BETA-KETOACYL SYNTHASE"/>
    <property type="match status" value="1"/>
</dbReference>
<evidence type="ECO:0000256" key="2">
    <source>
        <dbReference type="ARBA" id="ARBA00022679"/>
    </source>
</evidence>
<evidence type="ECO:0000256" key="3">
    <source>
        <dbReference type="RuleBase" id="RU003694"/>
    </source>
</evidence>
<dbReference type="GO" id="GO:0006633">
    <property type="term" value="P:fatty acid biosynthetic process"/>
    <property type="evidence" value="ECO:0007669"/>
    <property type="project" value="InterPro"/>
</dbReference>
<dbReference type="Proteomes" id="UP000005695">
    <property type="component" value="Unassembled WGS sequence"/>
</dbReference>
<dbReference type="SMART" id="SM00825">
    <property type="entry name" value="PKS_KS"/>
    <property type="match status" value="1"/>
</dbReference>
<dbReference type="PROSITE" id="PS00606">
    <property type="entry name" value="KS3_1"/>
    <property type="match status" value="1"/>
</dbReference>
<dbReference type="RefSeq" id="WP_005999611.1">
    <property type="nucleotide sequence ID" value="NZ_AAEW02000007.1"/>
</dbReference>
<evidence type="ECO:0000256" key="1">
    <source>
        <dbReference type="ARBA" id="ARBA00008467"/>
    </source>
</evidence>
<evidence type="ECO:0000313" key="6">
    <source>
        <dbReference type="Proteomes" id="UP000005695"/>
    </source>
</evidence>
<organism evidence="5 6">
    <name type="scientific">Desulfuromonas acetoxidans (strain DSM 684 / 11070)</name>
    <dbReference type="NCBI Taxonomy" id="281689"/>
    <lineage>
        <taxon>Bacteria</taxon>
        <taxon>Pseudomonadati</taxon>
        <taxon>Thermodesulfobacteriota</taxon>
        <taxon>Desulfuromonadia</taxon>
        <taxon>Desulfuromonadales</taxon>
        <taxon>Desulfuromonadaceae</taxon>
        <taxon>Desulfuromonas</taxon>
    </lineage>
</organism>
<dbReference type="PROSITE" id="PS52004">
    <property type="entry name" value="KS3_2"/>
    <property type="match status" value="1"/>
</dbReference>
<dbReference type="InterPro" id="IPR014031">
    <property type="entry name" value="Ketoacyl_synth_C"/>
</dbReference>